<dbReference type="Proteomes" id="UP001501153">
    <property type="component" value="Unassembled WGS sequence"/>
</dbReference>
<accession>A0ABP8I494</accession>
<comment type="caution">
    <text evidence="3">The sequence shown here is derived from an EMBL/GenBank/DDBJ whole genome shotgun (WGS) entry which is preliminary data.</text>
</comment>
<feature type="chain" id="PRO_5046139620" evidence="1">
    <location>
        <begin position="29"/>
        <end position="801"/>
    </location>
</feature>
<dbReference type="PROSITE" id="PS51257">
    <property type="entry name" value="PROKAR_LIPOPROTEIN"/>
    <property type="match status" value="1"/>
</dbReference>
<evidence type="ECO:0000313" key="4">
    <source>
        <dbReference type="Proteomes" id="UP001501153"/>
    </source>
</evidence>
<dbReference type="Gene3D" id="2.60.40.1930">
    <property type="match status" value="1"/>
</dbReference>
<dbReference type="InterPro" id="IPR002890">
    <property type="entry name" value="MG2"/>
</dbReference>
<protein>
    <submittedName>
        <fullName evidence="3">Plug domain-containing protein</fullName>
    </submittedName>
</protein>
<evidence type="ECO:0000259" key="2">
    <source>
        <dbReference type="Pfam" id="PF01835"/>
    </source>
</evidence>
<dbReference type="Pfam" id="PF01835">
    <property type="entry name" value="MG2"/>
    <property type="match status" value="1"/>
</dbReference>
<keyword evidence="1" id="KW-0732">Signal</keyword>
<organism evidence="3 4">
    <name type="scientific">Hymenobacter saemangeumensis</name>
    <dbReference type="NCBI Taxonomy" id="1084522"/>
    <lineage>
        <taxon>Bacteria</taxon>
        <taxon>Pseudomonadati</taxon>
        <taxon>Bacteroidota</taxon>
        <taxon>Cytophagia</taxon>
        <taxon>Cytophagales</taxon>
        <taxon>Hymenobacteraceae</taxon>
        <taxon>Hymenobacter</taxon>
    </lineage>
</organism>
<gene>
    <name evidence="3" type="ORF">GCM10023185_09290</name>
</gene>
<feature type="domain" description="Macroglobulin" evidence="2">
    <location>
        <begin position="53"/>
        <end position="135"/>
    </location>
</feature>
<proteinExistence type="predicted"/>
<evidence type="ECO:0000313" key="3">
    <source>
        <dbReference type="EMBL" id="GAA4350993.1"/>
    </source>
</evidence>
<name>A0ABP8I494_9BACT</name>
<feature type="signal peptide" evidence="1">
    <location>
        <begin position="1"/>
        <end position="28"/>
    </location>
</feature>
<keyword evidence="4" id="KW-1185">Reference proteome</keyword>
<reference evidence="4" key="1">
    <citation type="journal article" date="2019" name="Int. J. Syst. Evol. Microbiol.">
        <title>The Global Catalogue of Microorganisms (GCM) 10K type strain sequencing project: providing services to taxonomists for standard genome sequencing and annotation.</title>
        <authorList>
            <consortium name="The Broad Institute Genomics Platform"/>
            <consortium name="The Broad Institute Genome Sequencing Center for Infectious Disease"/>
            <person name="Wu L."/>
            <person name="Ma J."/>
        </authorList>
    </citation>
    <scope>NUCLEOTIDE SEQUENCE [LARGE SCALE GENOMIC DNA]</scope>
    <source>
        <strain evidence="4">JCM 17923</strain>
    </source>
</reference>
<dbReference type="EMBL" id="BAABGZ010000013">
    <property type="protein sequence ID" value="GAA4350993.1"/>
    <property type="molecule type" value="Genomic_DNA"/>
</dbReference>
<evidence type="ECO:0000256" key="1">
    <source>
        <dbReference type="SAM" id="SignalP"/>
    </source>
</evidence>
<sequence length="801" mass="87312">MGTWNRTPRFRTTTGLLLALGLACSAPARGQADSLSSLSRRFERYQQGALPEKLFLHLDRPLYLSGETMWFKVYAAEGTHARPLALSTVAYVEVLDKDQRAVLQGKVALRQASGHGSFTLPATLPSGAYTVRAYTSWMKNFGPDTFFHTDVTVVNTSQASGAAPAKDSTAFDARFFPEGGNLVRGMACRVGFKVTDSHGRGVAADGKLLQANGQVVATFKTQRFGMGSFEFTPDAGAPYTAVLTLPNKQVLRRALPAAYEQGYVLRLSSSPEQLSLAVSASSSQPETVYLLAHAGQKTAVAARATLSNGRATFTVPKSQLLPGITHFTLFDGAARPVCERLYFLPPPAQALVKAQADKSQYSAREKVSVQLAAAQPNQPETSLSMAVYRLDSLNSTPGPGIEHYLWLSADLKGRIENPGFYFSGSPEASEAADQLMLTQGWSRFRWEEVLARPAKPLPFLPELNGPVLQARLTQPATGKPCPGLTAYLSAPGPAVRLGNALSNAEGLVRFEMAAFPGSREVILQTNPAQDSTCRLAVLDPFAATFAARPLPAFGLSARFIGDYARRHLQAQLQTVYHGKAKSRPLPPAPDSLAFYGKPDASYLLDKYTRFQVLEEVLREYVPGVMVRKRKDGFHLQVYDNASRVAFNEAPLVLVDGVPMFNTNKVMALTPLKLKRLDVVTSRFMQGSEVFHGVVSFSTYRGDLEGVALDARALVAQYEGVQMQREFYAPRYDTPEASRSRLPDLRNLLYWNPNITLSGTAQRTLDFYTGDQAGRYLVVLQGLAANGQAGSRSFTLEVKPAL</sequence>
<dbReference type="RefSeq" id="WP_345234297.1">
    <property type="nucleotide sequence ID" value="NZ_BAABGZ010000013.1"/>
</dbReference>